<dbReference type="InterPro" id="IPR001680">
    <property type="entry name" value="WD40_rpt"/>
</dbReference>
<dbReference type="PROSITE" id="PS50082">
    <property type="entry name" value="WD_REPEATS_2"/>
    <property type="match status" value="14"/>
</dbReference>
<dbReference type="AlphaFoldDB" id="A0A856MHH6"/>
<dbReference type="SMART" id="SM00382">
    <property type="entry name" value="AAA"/>
    <property type="match status" value="1"/>
</dbReference>
<reference evidence="5 6" key="1">
    <citation type="submission" date="2018-06" db="EMBL/GenBank/DDBJ databases">
        <title>Comparative genomics of Brasilonema spp. strains.</title>
        <authorList>
            <person name="Alvarenga D.O."/>
            <person name="Fiore M.F."/>
            <person name="Varani A.M."/>
        </authorList>
    </citation>
    <scope>NUCLEOTIDE SEQUENCE [LARGE SCALE GENOMIC DNA]</scope>
    <source>
        <strain evidence="5 6">CENA114</strain>
    </source>
</reference>
<dbReference type="SMART" id="SM00320">
    <property type="entry name" value="WD40"/>
    <property type="match status" value="14"/>
</dbReference>
<dbReference type="Pfam" id="PF25173">
    <property type="entry name" value="Beta-prop_WDR3_1st"/>
    <property type="match status" value="1"/>
</dbReference>
<protein>
    <recommendedName>
        <fullName evidence="4">AAA+ ATPase domain-containing protein</fullName>
    </recommendedName>
</protein>
<dbReference type="RefSeq" id="WP_171976477.1">
    <property type="nucleotide sequence ID" value="NZ_CAWOXK010000001.1"/>
</dbReference>
<feature type="domain" description="AAA+ ATPase" evidence="4">
    <location>
        <begin position="96"/>
        <end position="315"/>
    </location>
</feature>
<evidence type="ECO:0000256" key="3">
    <source>
        <dbReference type="PROSITE-ProRule" id="PRU00221"/>
    </source>
</evidence>
<sequence length="1149" mass="127189">MDLVTLITIFGGLIGIVAGTVQVLDYVEKKRREQPTPIELVQKETPNQQPLSTSSQLQVAPVNKLRQDWGEAVDVSVFYGRTEELAKLEQWITQDGCRLVALLGMGGIGKTSLSIKLAQQIQDKFEYVIWRSLRNAPPIQEILADFMKFLSNQQATDLPEEVGARISLLIEYLRASRCLLVLDNAESILQGGDKAGEYREGYEEYGELFRRVGGVSHQSCLIITSREKPQEIASSEGETLPVRSLQLTGLKTRDGEEIFLLKGLSGTEDEQERLIDFYQGNPLALKIISTTIKELFDGSILEFLAQESIVFGRIRDVLDQQFNRLSDLEREVMYWLAINREPVGLSELREDIASLESPPKLIEALESLVRRSLIEKVARSFTLQNVVMEYMTDRLIQQVSEEIRKGQFELFNSHALIKATAKDYVRESQICLILKPLADRLNREQTQKIISILLNKSEIYTGYAAGNIINLLVHLKIDLNGYDFCHQVIKQAYLQDVTLQGVNFADSEITKSVFTETFGSIEAVAFSPNGKLLAVGDTNGQIRVWQVANGKEIFNFQAHTSWIVSIAFSCDGVTFVSGSKDRTIRLWDVRTGECLKILQEHSSVVTSVVFSPDGQTLASGSADQTIRLWDVRTGECLKTLQEHSNVVRSVIFSPDGQTLASGSTDQTVRLWNVRTGECLKILQGHTNRVRSVAFCPSGVTLASGSYDGTIRIWDVRTGKCLKVLQEHNNQIQSVTFSPNGQLLASAGYDKTIRLWDVDASECLTTLQGHSHPVESVVFSPDNKILVSVSHDQTVRLWDVSRGESLKIFQGYTSWVTSVAFSPDSQILASGNHFFASLWHLSTGSCLRTFQGHSNWVWSVTFSPDGKILATGSQDRTIKLWDVNTGECLKTLIGHTARVRSICFSPNGKILASVGSDRMVKLWNITDGNCVQTLQGHAQAVSSVAFSPNGEIIVTGSYDFTMRLWDLRTGECIKILQGDTALVYSVVFSPNGEIIASASHDKTIKLWSLRTEECINTLQGHSFAVRSVAFGSDGKTLVSCGFDQTVKIWDVSTGECLKTLQGHTRGVLSVAVSPSTPLRVNPQGTTIASGSYDETIKLWDFNTGECLKTLRAARPYESMNIAGVTGLTDAQKGTLKALGAVECVGRVSRQ</sequence>
<dbReference type="InterPro" id="IPR036322">
    <property type="entry name" value="WD40_repeat_dom_sf"/>
</dbReference>
<dbReference type="PRINTS" id="PR00364">
    <property type="entry name" value="DISEASERSIST"/>
</dbReference>
<feature type="repeat" description="WD" evidence="3">
    <location>
        <begin position="766"/>
        <end position="807"/>
    </location>
</feature>
<dbReference type="PANTHER" id="PTHR44129">
    <property type="entry name" value="WD REPEAT-CONTAINING PROTEIN POP1"/>
    <property type="match status" value="1"/>
</dbReference>
<dbReference type="EMBL" id="CP030118">
    <property type="protein sequence ID" value="QDL09091.1"/>
    <property type="molecule type" value="Genomic_DNA"/>
</dbReference>
<feature type="repeat" description="WD" evidence="3">
    <location>
        <begin position="724"/>
        <end position="765"/>
    </location>
</feature>
<proteinExistence type="predicted"/>
<accession>A0A856MHH6</accession>
<dbReference type="Pfam" id="PF00400">
    <property type="entry name" value="WD40"/>
    <property type="match status" value="9"/>
</dbReference>
<name>A0A856MHH6_9CYAN</name>
<feature type="repeat" description="WD" evidence="3">
    <location>
        <begin position="640"/>
        <end position="681"/>
    </location>
</feature>
<feature type="repeat" description="WD" evidence="3">
    <location>
        <begin position="1017"/>
        <end position="1058"/>
    </location>
</feature>
<dbReference type="Pfam" id="PF00931">
    <property type="entry name" value="NB-ARC"/>
    <property type="match status" value="1"/>
</dbReference>
<gene>
    <name evidence="5" type="ORF">DP114_15330</name>
</gene>
<dbReference type="Proteomes" id="UP000503129">
    <property type="component" value="Chromosome"/>
</dbReference>
<feature type="repeat" description="WD" evidence="3">
    <location>
        <begin position="598"/>
        <end position="639"/>
    </location>
</feature>
<feature type="repeat" description="WD" evidence="3">
    <location>
        <begin position="891"/>
        <end position="932"/>
    </location>
</feature>
<evidence type="ECO:0000256" key="1">
    <source>
        <dbReference type="ARBA" id="ARBA00022574"/>
    </source>
</evidence>
<dbReference type="CDD" id="cd00200">
    <property type="entry name" value="WD40"/>
    <property type="match status" value="2"/>
</dbReference>
<evidence type="ECO:0000313" key="5">
    <source>
        <dbReference type="EMBL" id="QDL09091.1"/>
    </source>
</evidence>
<feature type="repeat" description="WD" evidence="3">
    <location>
        <begin position="975"/>
        <end position="1016"/>
    </location>
</feature>
<feature type="repeat" description="WD" evidence="3">
    <location>
        <begin position="808"/>
        <end position="848"/>
    </location>
</feature>
<dbReference type="InterPro" id="IPR015943">
    <property type="entry name" value="WD40/YVTN_repeat-like_dom_sf"/>
</dbReference>
<dbReference type="Gene3D" id="3.40.50.300">
    <property type="entry name" value="P-loop containing nucleotide triphosphate hydrolases"/>
    <property type="match status" value="1"/>
</dbReference>
<dbReference type="InterPro" id="IPR002182">
    <property type="entry name" value="NB-ARC"/>
</dbReference>
<feature type="repeat" description="WD" evidence="3">
    <location>
        <begin position="1059"/>
        <end position="1108"/>
    </location>
</feature>
<dbReference type="SUPFAM" id="SSF50978">
    <property type="entry name" value="WD40 repeat-like"/>
    <property type="match status" value="2"/>
</dbReference>
<evidence type="ECO:0000259" key="4">
    <source>
        <dbReference type="SMART" id="SM00382"/>
    </source>
</evidence>
<dbReference type="InterPro" id="IPR003593">
    <property type="entry name" value="AAA+_ATPase"/>
</dbReference>
<evidence type="ECO:0000256" key="2">
    <source>
        <dbReference type="ARBA" id="ARBA00022737"/>
    </source>
</evidence>
<dbReference type="SUPFAM" id="SSF52540">
    <property type="entry name" value="P-loop containing nucleoside triphosphate hydrolases"/>
    <property type="match status" value="1"/>
</dbReference>
<dbReference type="FunFam" id="2.130.10.10:FF:000228">
    <property type="entry name" value="COMPASS-like H3K4 histone methylase component WDR5A"/>
    <property type="match status" value="1"/>
</dbReference>
<keyword evidence="6" id="KW-1185">Reference proteome</keyword>
<evidence type="ECO:0000313" key="6">
    <source>
        <dbReference type="Proteomes" id="UP000503129"/>
    </source>
</evidence>
<dbReference type="PROSITE" id="PS00678">
    <property type="entry name" value="WD_REPEATS_1"/>
    <property type="match status" value="10"/>
</dbReference>
<feature type="repeat" description="WD" evidence="3">
    <location>
        <begin position="514"/>
        <end position="555"/>
    </location>
</feature>
<dbReference type="PRINTS" id="PR00320">
    <property type="entry name" value="GPROTEINBRPT"/>
</dbReference>
<keyword evidence="1 3" id="KW-0853">WD repeat</keyword>
<dbReference type="GO" id="GO:0043531">
    <property type="term" value="F:ADP binding"/>
    <property type="evidence" value="ECO:0007669"/>
    <property type="project" value="InterPro"/>
</dbReference>
<feature type="repeat" description="WD" evidence="3">
    <location>
        <begin position="556"/>
        <end position="597"/>
    </location>
</feature>
<dbReference type="KEGG" id="bsen:DP114_15330"/>
<organism evidence="5 6">
    <name type="scientific">Brasilonema sennae CENA114</name>
    <dbReference type="NCBI Taxonomy" id="415709"/>
    <lineage>
        <taxon>Bacteria</taxon>
        <taxon>Bacillati</taxon>
        <taxon>Cyanobacteriota</taxon>
        <taxon>Cyanophyceae</taxon>
        <taxon>Nostocales</taxon>
        <taxon>Scytonemataceae</taxon>
        <taxon>Brasilonema</taxon>
        <taxon>Bromeliae group (in: Brasilonema)</taxon>
    </lineage>
</organism>
<dbReference type="PROSITE" id="PS50294">
    <property type="entry name" value="WD_REPEATS_REGION"/>
    <property type="match status" value="13"/>
</dbReference>
<dbReference type="InterPro" id="IPR050349">
    <property type="entry name" value="WD_LIS1/nudF_dynein_reg"/>
</dbReference>
<dbReference type="InterPro" id="IPR020472">
    <property type="entry name" value="WD40_PAC1"/>
</dbReference>
<feature type="repeat" description="WD" evidence="3">
    <location>
        <begin position="933"/>
        <end position="974"/>
    </location>
</feature>
<feature type="repeat" description="WD" evidence="3">
    <location>
        <begin position="682"/>
        <end position="723"/>
    </location>
</feature>
<feature type="repeat" description="WD" evidence="3">
    <location>
        <begin position="849"/>
        <end position="890"/>
    </location>
</feature>
<dbReference type="InterPro" id="IPR019775">
    <property type="entry name" value="WD40_repeat_CS"/>
</dbReference>
<keyword evidence="2" id="KW-0677">Repeat</keyword>
<dbReference type="Gene3D" id="2.130.10.10">
    <property type="entry name" value="YVTN repeat-like/Quinoprotein amine dehydrogenase"/>
    <property type="match status" value="8"/>
</dbReference>
<dbReference type="InterPro" id="IPR027417">
    <property type="entry name" value="P-loop_NTPase"/>
</dbReference>